<gene>
    <name evidence="1" type="ORF">Pan54_19120</name>
</gene>
<dbReference type="EMBL" id="SJPG01000001">
    <property type="protein sequence ID" value="TWT61177.1"/>
    <property type="molecule type" value="Genomic_DNA"/>
</dbReference>
<accession>A0A5C5XDJ3</accession>
<organism evidence="1 2">
    <name type="scientific">Rubinisphaera italica</name>
    <dbReference type="NCBI Taxonomy" id="2527969"/>
    <lineage>
        <taxon>Bacteria</taxon>
        <taxon>Pseudomonadati</taxon>
        <taxon>Planctomycetota</taxon>
        <taxon>Planctomycetia</taxon>
        <taxon>Planctomycetales</taxon>
        <taxon>Planctomycetaceae</taxon>
        <taxon>Rubinisphaera</taxon>
    </lineage>
</organism>
<dbReference type="AlphaFoldDB" id="A0A5C5XDJ3"/>
<sequence length="167" mass="18349">MADSQSILVFESDDEQAVELIANFLNEKGVGANVIENQPDIPQGDAFGMTVTAYAGAESSGRYEVRIKDAEQFEQARILLTKHTEEILRRADLVQIQASEVVVECDDCSRSNVYSGTLQGTVQECEHCGSYLDVPGGEDDYDWSIVDETISEDDEAAELDDESDAWG</sequence>
<proteinExistence type="predicted"/>
<protein>
    <recommendedName>
        <fullName evidence="3">DUF2007 domain-containing protein</fullName>
    </recommendedName>
</protein>
<evidence type="ECO:0008006" key="3">
    <source>
        <dbReference type="Google" id="ProtNLM"/>
    </source>
</evidence>
<evidence type="ECO:0000313" key="1">
    <source>
        <dbReference type="EMBL" id="TWT61177.1"/>
    </source>
</evidence>
<reference evidence="1 2" key="1">
    <citation type="submission" date="2019-02" db="EMBL/GenBank/DDBJ databases">
        <title>Deep-cultivation of Planctomycetes and their phenomic and genomic characterization uncovers novel biology.</title>
        <authorList>
            <person name="Wiegand S."/>
            <person name="Jogler M."/>
            <person name="Boedeker C."/>
            <person name="Pinto D."/>
            <person name="Vollmers J."/>
            <person name="Rivas-Marin E."/>
            <person name="Kohn T."/>
            <person name="Peeters S.H."/>
            <person name="Heuer A."/>
            <person name="Rast P."/>
            <person name="Oberbeckmann S."/>
            <person name="Bunk B."/>
            <person name="Jeske O."/>
            <person name="Meyerdierks A."/>
            <person name="Storesund J.E."/>
            <person name="Kallscheuer N."/>
            <person name="Luecker S."/>
            <person name="Lage O.M."/>
            <person name="Pohl T."/>
            <person name="Merkel B.J."/>
            <person name="Hornburger P."/>
            <person name="Mueller R.-W."/>
            <person name="Bruemmer F."/>
            <person name="Labrenz M."/>
            <person name="Spormann A.M."/>
            <person name="Op Den Camp H."/>
            <person name="Overmann J."/>
            <person name="Amann R."/>
            <person name="Jetten M.S.M."/>
            <person name="Mascher T."/>
            <person name="Medema M.H."/>
            <person name="Devos D.P."/>
            <person name="Kaster A.-K."/>
            <person name="Ovreas L."/>
            <person name="Rohde M."/>
            <person name="Galperin M.Y."/>
            <person name="Jogler C."/>
        </authorList>
    </citation>
    <scope>NUCLEOTIDE SEQUENCE [LARGE SCALE GENOMIC DNA]</scope>
    <source>
        <strain evidence="1 2">Pan54</strain>
    </source>
</reference>
<dbReference type="OrthoDB" id="288709at2"/>
<keyword evidence="2" id="KW-1185">Reference proteome</keyword>
<comment type="caution">
    <text evidence="1">The sequence shown here is derived from an EMBL/GenBank/DDBJ whole genome shotgun (WGS) entry which is preliminary data.</text>
</comment>
<dbReference type="RefSeq" id="WP_146503201.1">
    <property type="nucleotide sequence ID" value="NZ_SJPG01000001.1"/>
</dbReference>
<evidence type="ECO:0000313" key="2">
    <source>
        <dbReference type="Proteomes" id="UP000316095"/>
    </source>
</evidence>
<dbReference type="Proteomes" id="UP000316095">
    <property type="component" value="Unassembled WGS sequence"/>
</dbReference>
<name>A0A5C5XDJ3_9PLAN</name>